<gene>
    <name evidence="1" type="ORF">RDB_LOCUS135626</name>
</gene>
<comment type="caution">
    <text evidence="1">The sequence shown here is derived from an EMBL/GenBank/DDBJ whole genome shotgun (WGS) entry which is preliminary data.</text>
</comment>
<dbReference type="AlphaFoldDB" id="A0A8H3E3E1"/>
<organism evidence="1 2">
    <name type="scientific">Rhizoctonia solani</name>
    <dbReference type="NCBI Taxonomy" id="456999"/>
    <lineage>
        <taxon>Eukaryota</taxon>
        <taxon>Fungi</taxon>
        <taxon>Dikarya</taxon>
        <taxon>Basidiomycota</taxon>
        <taxon>Agaricomycotina</taxon>
        <taxon>Agaricomycetes</taxon>
        <taxon>Cantharellales</taxon>
        <taxon>Ceratobasidiaceae</taxon>
        <taxon>Rhizoctonia</taxon>
    </lineage>
</organism>
<feature type="non-terminal residue" evidence="1">
    <location>
        <position position="1"/>
    </location>
</feature>
<name>A0A8H3E3E1_9AGAM</name>
<protein>
    <submittedName>
        <fullName evidence="1">Uncharacterized protein</fullName>
    </submittedName>
</protein>
<accession>A0A8H3E3E1</accession>
<evidence type="ECO:0000313" key="2">
    <source>
        <dbReference type="Proteomes" id="UP000663827"/>
    </source>
</evidence>
<evidence type="ECO:0000313" key="1">
    <source>
        <dbReference type="EMBL" id="CAE7198176.1"/>
    </source>
</evidence>
<sequence>MAESVPEDKITLNVLVEGYNVYKNVFFITVSSHDMFFYIRGVIQKAYWESEQTSIYGLDFYRANVPFDQVENFQLSDEAFLPAVETVGSVWPSRFDVDQCMVHIIVRPKSRQGTQTHRAVTPPTAETEFDNFIREFNN</sequence>
<reference evidence="1" key="1">
    <citation type="submission" date="2021-01" db="EMBL/GenBank/DDBJ databases">
        <authorList>
            <person name="Kaushik A."/>
        </authorList>
    </citation>
    <scope>NUCLEOTIDE SEQUENCE</scope>
    <source>
        <strain evidence="1">AG5</strain>
    </source>
</reference>
<proteinExistence type="predicted"/>
<dbReference type="Proteomes" id="UP000663827">
    <property type="component" value="Unassembled WGS sequence"/>
</dbReference>
<dbReference type="EMBL" id="CAJNJQ010003408">
    <property type="protein sequence ID" value="CAE7198176.1"/>
    <property type="molecule type" value="Genomic_DNA"/>
</dbReference>